<dbReference type="RefSeq" id="WP_148894761.1">
    <property type="nucleotide sequence ID" value="NZ_VNIB01000002.1"/>
</dbReference>
<evidence type="ECO:0000313" key="2">
    <source>
        <dbReference type="Proteomes" id="UP000324159"/>
    </source>
</evidence>
<protein>
    <submittedName>
        <fullName evidence="1">Uncharacterized protein</fullName>
    </submittedName>
</protein>
<gene>
    <name evidence="1" type="ORF">EDC39_10276</name>
</gene>
<comment type="caution">
    <text evidence="1">The sequence shown here is derived from an EMBL/GenBank/DDBJ whole genome shotgun (WGS) entry which is preliminary data.</text>
</comment>
<name>A0A5D3WM26_9BACT</name>
<organism evidence="1 2">
    <name type="scientific">Geothermobacter ehrlichii</name>
    <dbReference type="NCBI Taxonomy" id="213224"/>
    <lineage>
        <taxon>Bacteria</taxon>
        <taxon>Pseudomonadati</taxon>
        <taxon>Thermodesulfobacteriota</taxon>
        <taxon>Desulfuromonadia</taxon>
        <taxon>Desulfuromonadales</taxon>
        <taxon>Geothermobacteraceae</taxon>
        <taxon>Geothermobacter</taxon>
    </lineage>
</organism>
<reference evidence="1 2" key="1">
    <citation type="submission" date="2019-07" db="EMBL/GenBank/DDBJ databases">
        <title>Genomic Encyclopedia of Type Strains, Phase IV (KMG-IV): sequencing the most valuable type-strain genomes for metagenomic binning, comparative biology and taxonomic classification.</title>
        <authorList>
            <person name="Goeker M."/>
        </authorList>
    </citation>
    <scope>NUCLEOTIDE SEQUENCE [LARGE SCALE GENOMIC DNA]</scope>
    <source>
        <strain evidence="1 2">SS015</strain>
    </source>
</reference>
<dbReference type="Proteomes" id="UP000324159">
    <property type="component" value="Unassembled WGS sequence"/>
</dbReference>
<sequence>MNGGCKAGIDHCSCTYTSCGKRGNCCQCVLFHRSRGEVTGCFFSPEGERSYDRSLENFVRDAARRQAAGR</sequence>
<evidence type="ECO:0000313" key="1">
    <source>
        <dbReference type="EMBL" id="TYO99553.1"/>
    </source>
</evidence>
<accession>A0A5D3WM26</accession>
<dbReference type="AlphaFoldDB" id="A0A5D3WM26"/>
<dbReference type="OrthoDB" id="9800443at2"/>
<proteinExistence type="predicted"/>
<keyword evidence="2" id="KW-1185">Reference proteome</keyword>
<dbReference type="Pfam" id="PF20095">
    <property type="entry name" value="DUF6485"/>
    <property type="match status" value="1"/>
</dbReference>
<dbReference type="EMBL" id="VNIB01000002">
    <property type="protein sequence ID" value="TYO99553.1"/>
    <property type="molecule type" value="Genomic_DNA"/>
</dbReference>